<dbReference type="Gene3D" id="1.10.10.10">
    <property type="entry name" value="Winged helix-like DNA-binding domain superfamily/Winged helix DNA-binding domain"/>
    <property type="match status" value="1"/>
</dbReference>
<keyword evidence="6" id="KW-1185">Reference proteome</keyword>
<dbReference type="PROSITE" id="PS51000">
    <property type="entry name" value="HTH_DEOR_2"/>
    <property type="match status" value="1"/>
</dbReference>
<feature type="domain" description="HTH deoR-type" evidence="4">
    <location>
        <begin position="3"/>
        <end position="58"/>
    </location>
</feature>
<dbReference type="PROSITE" id="PS00894">
    <property type="entry name" value="HTH_DEOR_1"/>
    <property type="match status" value="1"/>
</dbReference>
<name>A0A8J8MG37_9FIRM</name>
<evidence type="ECO:0000313" key="6">
    <source>
        <dbReference type="Proteomes" id="UP000683246"/>
    </source>
</evidence>
<dbReference type="RefSeq" id="WP_212696614.1">
    <property type="nucleotide sequence ID" value="NZ_CP058649.1"/>
</dbReference>
<dbReference type="InterPro" id="IPR018356">
    <property type="entry name" value="Tscrpt_reg_HTH_DeoR_CS"/>
</dbReference>
<accession>A0A8J8MG37</accession>
<dbReference type="SMART" id="SM01134">
    <property type="entry name" value="DeoRC"/>
    <property type="match status" value="1"/>
</dbReference>
<dbReference type="GO" id="GO:0003677">
    <property type="term" value="F:DNA binding"/>
    <property type="evidence" value="ECO:0007669"/>
    <property type="project" value="UniProtKB-KW"/>
</dbReference>
<dbReference type="Pfam" id="PF08220">
    <property type="entry name" value="HTH_DeoR"/>
    <property type="match status" value="1"/>
</dbReference>
<dbReference type="PANTHER" id="PTHR30363">
    <property type="entry name" value="HTH-TYPE TRANSCRIPTIONAL REGULATOR SRLR-RELATED"/>
    <property type="match status" value="1"/>
</dbReference>
<dbReference type="InterPro" id="IPR014036">
    <property type="entry name" value="DeoR-like_C"/>
</dbReference>
<reference evidence="5" key="1">
    <citation type="submission" date="2020-07" db="EMBL/GenBank/DDBJ databases">
        <title>Vallitalea pronyensis genome.</title>
        <authorList>
            <person name="Postec A."/>
        </authorList>
    </citation>
    <scope>NUCLEOTIDE SEQUENCE</scope>
    <source>
        <strain evidence="5">FatNI3</strain>
    </source>
</reference>
<organism evidence="5 6">
    <name type="scientific">Vallitalea pronyensis</name>
    <dbReference type="NCBI Taxonomy" id="1348613"/>
    <lineage>
        <taxon>Bacteria</taxon>
        <taxon>Bacillati</taxon>
        <taxon>Bacillota</taxon>
        <taxon>Clostridia</taxon>
        <taxon>Lachnospirales</taxon>
        <taxon>Vallitaleaceae</taxon>
        <taxon>Vallitalea</taxon>
    </lineage>
</organism>
<dbReference type="GO" id="GO:0003700">
    <property type="term" value="F:DNA-binding transcription factor activity"/>
    <property type="evidence" value="ECO:0007669"/>
    <property type="project" value="InterPro"/>
</dbReference>
<evidence type="ECO:0000256" key="1">
    <source>
        <dbReference type="ARBA" id="ARBA00023015"/>
    </source>
</evidence>
<evidence type="ECO:0000259" key="4">
    <source>
        <dbReference type="PROSITE" id="PS51000"/>
    </source>
</evidence>
<dbReference type="SMART" id="SM00420">
    <property type="entry name" value="HTH_DEOR"/>
    <property type="match status" value="1"/>
</dbReference>
<keyword evidence="1" id="KW-0805">Transcription regulation</keyword>
<dbReference type="SUPFAM" id="SSF46785">
    <property type="entry name" value="Winged helix' DNA-binding domain"/>
    <property type="match status" value="1"/>
</dbReference>
<dbReference type="Gene3D" id="3.40.50.1360">
    <property type="match status" value="1"/>
</dbReference>
<evidence type="ECO:0000256" key="2">
    <source>
        <dbReference type="ARBA" id="ARBA00023125"/>
    </source>
</evidence>
<gene>
    <name evidence="5" type="ORF">HZI73_02100</name>
</gene>
<dbReference type="KEGG" id="vpy:HZI73_02100"/>
<dbReference type="InterPro" id="IPR037171">
    <property type="entry name" value="NagB/RpiA_transferase-like"/>
</dbReference>
<evidence type="ECO:0000256" key="3">
    <source>
        <dbReference type="ARBA" id="ARBA00023163"/>
    </source>
</evidence>
<dbReference type="EMBL" id="CP058649">
    <property type="protein sequence ID" value="QUI21152.1"/>
    <property type="molecule type" value="Genomic_DNA"/>
</dbReference>
<evidence type="ECO:0000313" key="5">
    <source>
        <dbReference type="EMBL" id="QUI21152.1"/>
    </source>
</evidence>
<dbReference type="PRINTS" id="PR00037">
    <property type="entry name" value="HTHLACR"/>
</dbReference>
<dbReference type="InterPro" id="IPR050313">
    <property type="entry name" value="Carb_Metab_HTH_regulators"/>
</dbReference>
<protein>
    <submittedName>
        <fullName evidence="5">DeoR/GlpR transcriptional regulator</fullName>
    </submittedName>
</protein>
<keyword evidence="3" id="KW-0804">Transcription</keyword>
<dbReference type="SUPFAM" id="SSF100950">
    <property type="entry name" value="NagB/RpiA/CoA transferase-like"/>
    <property type="match status" value="1"/>
</dbReference>
<dbReference type="AlphaFoldDB" id="A0A8J8MG37"/>
<dbReference type="Proteomes" id="UP000683246">
    <property type="component" value="Chromosome"/>
</dbReference>
<keyword evidence="2" id="KW-0238">DNA-binding</keyword>
<sequence length="251" mass="28017">MFAIQRSEKILELLEKKGIVHVNNLVDLFQVSDVTIRKDLNKLQEQGLITKTHGGAVLNKKHNTLVTPPKNSSSPTSITLKKEKLAAAAYPYIQKGDTIFLGSGYTCAALARHIKRSDDISVITNNLEAALILKEKCRTLILMGGEVIVYDNYTFTTNPQMSEYLKTFNINKTITSCSAIDKNFGISVSTEVNHKIITSVLEVAYNWYLLVDESKFNQVSPYKVADVSSVDMILSDIKSDEYSTFKNIITI</sequence>
<proteinExistence type="predicted"/>
<dbReference type="InterPro" id="IPR001034">
    <property type="entry name" value="DeoR_HTH"/>
</dbReference>
<dbReference type="Pfam" id="PF00455">
    <property type="entry name" value="DeoRC"/>
    <property type="match status" value="1"/>
</dbReference>
<dbReference type="PANTHER" id="PTHR30363:SF44">
    <property type="entry name" value="AGA OPERON TRANSCRIPTIONAL REPRESSOR-RELATED"/>
    <property type="match status" value="1"/>
</dbReference>
<dbReference type="InterPro" id="IPR036388">
    <property type="entry name" value="WH-like_DNA-bd_sf"/>
</dbReference>
<dbReference type="InterPro" id="IPR036390">
    <property type="entry name" value="WH_DNA-bd_sf"/>
</dbReference>